<dbReference type="SMART" id="SM00947">
    <property type="entry name" value="Pro_CA"/>
    <property type="match status" value="1"/>
</dbReference>
<keyword evidence="2 4" id="KW-0479">Metal-binding</keyword>
<dbReference type="GO" id="GO:0008270">
    <property type="term" value="F:zinc ion binding"/>
    <property type="evidence" value="ECO:0007669"/>
    <property type="project" value="UniProtKB-UniRule"/>
</dbReference>
<dbReference type="CDD" id="cd03379">
    <property type="entry name" value="beta_CA_cladeD"/>
    <property type="match status" value="1"/>
</dbReference>
<organism evidence="6 7">
    <name type="scientific">Friedmanniomyces endolithicus</name>
    <dbReference type="NCBI Taxonomy" id="329885"/>
    <lineage>
        <taxon>Eukaryota</taxon>
        <taxon>Fungi</taxon>
        <taxon>Dikarya</taxon>
        <taxon>Ascomycota</taxon>
        <taxon>Pezizomycotina</taxon>
        <taxon>Dothideomycetes</taxon>
        <taxon>Dothideomycetidae</taxon>
        <taxon>Mycosphaerellales</taxon>
        <taxon>Teratosphaeriaceae</taxon>
        <taxon>Friedmanniomyces</taxon>
    </lineage>
</organism>
<evidence type="ECO:0000313" key="6">
    <source>
        <dbReference type="EMBL" id="KAK0977091.1"/>
    </source>
</evidence>
<feature type="binding site" evidence="4">
    <location>
        <position position="41"/>
    </location>
    <ligand>
        <name>Zn(2+)</name>
        <dbReference type="ChEBI" id="CHEBI:29105"/>
    </ligand>
</feature>
<feature type="binding site" evidence="4">
    <location>
        <position position="43"/>
    </location>
    <ligand>
        <name>Zn(2+)</name>
        <dbReference type="ChEBI" id="CHEBI:29105"/>
    </ligand>
</feature>
<proteinExistence type="inferred from homology"/>
<comment type="cofactor">
    <cofactor evidence="4">
        <name>Zn(2+)</name>
        <dbReference type="ChEBI" id="CHEBI:29105"/>
    </cofactor>
    <text evidence="4">Binds 1 zinc ion per subunit.</text>
</comment>
<evidence type="ECO:0000256" key="3">
    <source>
        <dbReference type="ARBA" id="ARBA00022833"/>
    </source>
</evidence>
<dbReference type="Gene3D" id="3.40.1050.10">
    <property type="entry name" value="Carbonic anhydrase"/>
    <property type="match status" value="1"/>
</dbReference>
<dbReference type="AlphaFoldDB" id="A0AAN6KDI7"/>
<dbReference type="EC" id="4.2.1.1" evidence="5"/>
<name>A0AAN6KDI7_9PEZI</name>
<accession>A0AAN6KDI7</accession>
<protein>
    <recommendedName>
        <fullName evidence="5">Carbonic anhydrase</fullName>
        <ecNumber evidence="5">4.2.1.1</ecNumber>
    </recommendedName>
    <alternativeName>
        <fullName evidence="5">Carbonate dehydratase</fullName>
    </alternativeName>
</protein>
<dbReference type="PANTHER" id="PTHR43175:SF3">
    <property type="entry name" value="CARBON DISULFIDE HYDROLASE"/>
    <property type="match status" value="1"/>
</dbReference>
<comment type="catalytic activity">
    <reaction evidence="5">
        <text>hydrogencarbonate + H(+) = CO2 + H2O</text>
        <dbReference type="Rhea" id="RHEA:10748"/>
        <dbReference type="ChEBI" id="CHEBI:15377"/>
        <dbReference type="ChEBI" id="CHEBI:15378"/>
        <dbReference type="ChEBI" id="CHEBI:16526"/>
        <dbReference type="ChEBI" id="CHEBI:17544"/>
        <dbReference type="EC" id="4.2.1.1"/>
    </reaction>
</comment>
<evidence type="ECO:0000256" key="4">
    <source>
        <dbReference type="PIRSR" id="PIRSR601765-1"/>
    </source>
</evidence>
<reference evidence="6" key="1">
    <citation type="submission" date="2023-06" db="EMBL/GenBank/DDBJ databases">
        <title>Black Yeasts Isolated from many extreme environments.</title>
        <authorList>
            <person name="Coleine C."/>
            <person name="Stajich J.E."/>
            <person name="Selbmann L."/>
        </authorList>
    </citation>
    <scope>NUCLEOTIDE SEQUENCE</scope>
    <source>
        <strain evidence="6">CCFEE 5200</strain>
    </source>
</reference>
<feature type="binding site" evidence="4">
    <location>
        <position position="93"/>
    </location>
    <ligand>
        <name>Zn(2+)</name>
        <dbReference type="ChEBI" id="CHEBI:29105"/>
    </ligand>
</feature>
<comment type="similarity">
    <text evidence="1 5">Belongs to the beta-class carbonic anhydrase family.</text>
</comment>
<feature type="binding site" evidence="4">
    <location>
        <position position="96"/>
    </location>
    <ligand>
        <name>Zn(2+)</name>
        <dbReference type="ChEBI" id="CHEBI:29105"/>
    </ligand>
</feature>
<dbReference type="GO" id="GO:0004089">
    <property type="term" value="F:carbonate dehydratase activity"/>
    <property type="evidence" value="ECO:0007669"/>
    <property type="project" value="UniProtKB-UniRule"/>
</dbReference>
<evidence type="ECO:0000256" key="5">
    <source>
        <dbReference type="RuleBase" id="RU003956"/>
    </source>
</evidence>
<keyword evidence="3 4" id="KW-0862">Zinc</keyword>
<dbReference type="InterPro" id="IPR036874">
    <property type="entry name" value="Carbonic_anhydrase_sf"/>
</dbReference>
<evidence type="ECO:0000313" key="7">
    <source>
        <dbReference type="Proteomes" id="UP001175353"/>
    </source>
</evidence>
<comment type="function">
    <text evidence="5">Reversible hydration of carbon dioxide.</text>
</comment>
<sequence>MATETQKHLVAASEKYAESFDKGHLASPPAKKYLIVYPVTCMDARIDTTAAFGIDLGDAHIIRNAGGNAKDAYRSILISQHLLGTKEILLIKHTKCGMLTFSNADARKIVNEHQGKEVIGPEFDFEPFGDLEEGVRDDVKWLKENGGVVEGAVVSGWVYQVTDGKVKQVV</sequence>
<gene>
    <name evidence="6" type="ORF">LTR91_013475</name>
</gene>
<dbReference type="Pfam" id="PF00484">
    <property type="entry name" value="Pro_CA"/>
    <property type="match status" value="1"/>
</dbReference>
<dbReference type="SUPFAM" id="SSF53056">
    <property type="entry name" value="beta-carbonic anhydrase, cab"/>
    <property type="match status" value="1"/>
</dbReference>
<dbReference type="Proteomes" id="UP001175353">
    <property type="component" value="Unassembled WGS sequence"/>
</dbReference>
<dbReference type="InterPro" id="IPR001765">
    <property type="entry name" value="Carbonic_anhydrase"/>
</dbReference>
<comment type="caution">
    <text evidence="6">The sequence shown here is derived from an EMBL/GenBank/DDBJ whole genome shotgun (WGS) entry which is preliminary data.</text>
</comment>
<keyword evidence="5" id="KW-0456">Lyase</keyword>
<keyword evidence="7" id="KW-1185">Reference proteome</keyword>
<evidence type="ECO:0000256" key="2">
    <source>
        <dbReference type="ARBA" id="ARBA00022723"/>
    </source>
</evidence>
<dbReference type="PANTHER" id="PTHR43175">
    <property type="entry name" value="CARBONIC ANHYDRASE"/>
    <property type="match status" value="1"/>
</dbReference>
<dbReference type="EMBL" id="JAUJLE010000136">
    <property type="protein sequence ID" value="KAK0977091.1"/>
    <property type="molecule type" value="Genomic_DNA"/>
</dbReference>
<evidence type="ECO:0000256" key="1">
    <source>
        <dbReference type="ARBA" id="ARBA00006217"/>
    </source>
</evidence>